<feature type="signal peptide" evidence="1">
    <location>
        <begin position="1"/>
        <end position="28"/>
    </location>
</feature>
<reference evidence="2 3" key="1">
    <citation type="journal article" date="2017" name="Int. J. Syst. Evol. Microbiol.">
        <title>Pseudokineococcus basanitobsidens sp. nov., isolated from volcanic rock.</title>
        <authorList>
            <person name="Lee D.W."/>
            <person name="Park M.Y."/>
            <person name="Kim J.J."/>
            <person name="Kim B.S."/>
        </authorList>
    </citation>
    <scope>NUCLEOTIDE SEQUENCE [LARGE SCALE GENOMIC DNA]</scope>
    <source>
        <strain evidence="2 3">DSM 103726</strain>
    </source>
</reference>
<comment type="caution">
    <text evidence="2">The sequence shown here is derived from an EMBL/GenBank/DDBJ whole genome shotgun (WGS) entry which is preliminary data.</text>
</comment>
<evidence type="ECO:0000313" key="3">
    <source>
        <dbReference type="Proteomes" id="UP001387100"/>
    </source>
</evidence>
<dbReference type="RefSeq" id="WP_339573122.1">
    <property type="nucleotide sequence ID" value="NZ_JBBIAA010000001.1"/>
</dbReference>
<evidence type="ECO:0000256" key="1">
    <source>
        <dbReference type="SAM" id="SignalP"/>
    </source>
</evidence>
<name>A0ABU8RFB0_9ACTN</name>
<keyword evidence="3" id="KW-1185">Reference proteome</keyword>
<sequence>MRGRGGRPAAVAALPVLLLVAACSPPSATDLFPVLAEPQDAEDTLPTLEGELVPREVVADSARHLASTAQGDFWVAVGDLGAVCLVAAVEEATAVASACGAPTGPGDRPIVASVQAGDASATGLLVPEGDDLSHAPPGEEWVMVADNLAVPADEDV</sequence>
<feature type="chain" id="PRO_5045766324" description="Secreted protein" evidence="1">
    <location>
        <begin position="29"/>
        <end position="156"/>
    </location>
</feature>
<gene>
    <name evidence="2" type="ORF">WDZ17_00290</name>
</gene>
<protein>
    <recommendedName>
        <fullName evidence="4">Secreted protein</fullName>
    </recommendedName>
</protein>
<dbReference type="Proteomes" id="UP001387100">
    <property type="component" value="Unassembled WGS sequence"/>
</dbReference>
<dbReference type="EMBL" id="JBBIAA010000001">
    <property type="protein sequence ID" value="MEJ5943730.1"/>
    <property type="molecule type" value="Genomic_DNA"/>
</dbReference>
<accession>A0ABU8RFB0</accession>
<organism evidence="2 3">
    <name type="scientific">Pseudokineococcus basanitobsidens</name>
    <dbReference type="NCBI Taxonomy" id="1926649"/>
    <lineage>
        <taxon>Bacteria</taxon>
        <taxon>Bacillati</taxon>
        <taxon>Actinomycetota</taxon>
        <taxon>Actinomycetes</taxon>
        <taxon>Kineosporiales</taxon>
        <taxon>Kineosporiaceae</taxon>
        <taxon>Pseudokineococcus</taxon>
    </lineage>
</organism>
<proteinExistence type="predicted"/>
<evidence type="ECO:0000313" key="2">
    <source>
        <dbReference type="EMBL" id="MEJ5943730.1"/>
    </source>
</evidence>
<keyword evidence="1" id="KW-0732">Signal</keyword>
<dbReference type="PROSITE" id="PS51257">
    <property type="entry name" value="PROKAR_LIPOPROTEIN"/>
    <property type="match status" value="1"/>
</dbReference>
<evidence type="ECO:0008006" key="4">
    <source>
        <dbReference type="Google" id="ProtNLM"/>
    </source>
</evidence>